<name>A0A4Y9EL69_9SPHN</name>
<dbReference type="EMBL" id="SIHO01000003">
    <property type="protein sequence ID" value="TFU01542.1"/>
    <property type="molecule type" value="Genomic_DNA"/>
</dbReference>
<dbReference type="AlphaFoldDB" id="A0A4Y9EL69"/>
<organism evidence="1 2">
    <name type="scientific">Glacieibacterium arshaanense</name>
    <dbReference type="NCBI Taxonomy" id="2511025"/>
    <lineage>
        <taxon>Bacteria</taxon>
        <taxon>Pseudomonadati</taxon>
        <taxon>Pseudomonadota</taxon>
        <taxon>Alphaproteobacteria</taxon>
        <taxon>Sphingomonadales</taxon>
        <taxon>Sphingosinicellaceae</taxon>
        <taxon>Glacieibacterium</taxon>
    </lineage>
</organism>
<evidence type="ECO:0008006" key="3">
    <source>
        <dbReference type="Google" id="ProtNLM"/>
    </source>
</evidence>
<proteinExistence type="predicted"/>
<gene>
    <name evidence="1" type="ORF">EUV02_14565</name>
</gene>
<evidence type="ECO:0000313" key="2">
    <source>
        <dbReference type="Proteomes" id="UP000297737"/>
    </source>
</evidence>
<reference evidence="1 2" key="1">
    <citation type="submission" date="2019-02" db="EMBL/GenBank/DDBJ databases">
        <title>Polymorphobacter sp. isolated from the lake at the Tibet of China.</title>
        <authorList>
            <person name="Li A."/>
        </authorList>
    </citation>
    <scope>NUCLEOTIDE SEQUENCE [LARGE SCALE GENOMIC DNA]</scope>
    <source>
        <strain evidence="1 2">DJ1R-1</strain>
    </source>
</reference>
<dbReference type="OrthoDB" id="178184at2"/>
<dbReference type="CDD" id="cd09598">
    <property type="entry name" value="M4_like"/>
    <property type="match status" value="1"/>
</dbReference>
<keyword evidence="2" id="KW-1185">Reference proteome</keyword>
<accession>A0A4Y9EL69</accession>
<protein>
    <recommendedName>
        <fullName evidence="3">Peptidase M4</fullName>
    </recommendedName>
</protein>
<evidence type="ECO:0000313" key="1">
    <source>
        <dbReference type="EMBL" id="TFU01542.1"/>
    </source>
</evidence>
<dbReference type="Proteomes" id="UP000297737">
    <property type="component" value="Unassembled WGS sequence"/>
</dbReference>
<dbReference type="SUPFAM" id="SSF55486">
    <property type="entry name" value="Metalloproteases ('zincins'), catalytic domain"/>
    <property type="match status" value="1"/>
</dbReference>
<comment type="caution">
    <text evidence="1">The sequence shown here is derived from an EMBL/GenBank/DDBJ whole genome shotgun (WGS) entry which is preliminary data.</text>
</comment>
<sequence>MRVPHTRRLTIIAKDPGVRLADGAMLFARIEIPAEELAPGPTGYRVKVVDFDATSGRLYKPLQHYQAPDGTLVDPFRAGDGDDVGGLAEAHQARLLADPNFHAQNTYAIVMRILARFEFALGRRVEWGFNGHQLHIAPHAFLDANAFYSNEDSGLLFGYFKGKSGAMVFTSLSHDIVAHETTHALLDGLRDRFTEPSSPDQAAFHEAFADIVALLSVFALPEVVAAILGAPPRGKDDGGKIRGIDPAKLTLAALQNSILAGIAAQLGLELDGLRGNALRQSVLLEPDAGLLARDEFAEPHRRGEVLVAAMMRTALTLWRSRVETLGTFEFEGKGGYYNLDRVIEEGAKVADHLLTMAIRAVDYCPPTDIDFGVYLAAFLTADAELMPDDNRFRYRETLRATFASYGITTPGGGRCADDGSWRAFDAALPVNYARSHFESMLRDKDEVFRFIWDNRRVLGIGTRATIKVGAVRPSIRQSPDGFFVRETVCTYVQIANIFGSEVKSVLGVDRPPELETTRSITAFGGGTIIFDQYGRIKYHIAHQLNDGPRQAKRLASLGEIETAETAFDRRNRFALLHAARAGD</sequence>